<dbReference type="SUPFAM" id="SSF56059">
    <property type="entry name" value="Glutathione synthetase ATP-binding domain-like"/>
    <property type="match status" value="1"/>
</dbReference>
<dbReference type="InterPro" id="IPR011761">
    <property type="entry name" value="ATP-grasp"/>
</dbReference>
<dbReference type="PANTHER" id="PTHR43585">
    <property type="entry name" value="FUMIPYRROLE BIOSYNTHESIS PROTEIN C"/>
    <property type="match status" value="1"/>
</dbReference>
<dbReference type="InterPro" id="IPR013815">
    <property type="entry name" value="ATP_grasp_subdomain_1"/>
</dbReference>
<dbReference type="Gene3D" id="3.30.470.20">
    <property type="entry name" value="ATP-grasp fold, B domain"/>
    <property type="match status" value="1"/>
</dbReference>
<dbReference type="Proteomes" id="UP000724657">
    <property type="component" value="Unassembled WGS sequence"/>
</dbReference>
<dbReference type="GO" id="GO:0016874">
    <property type="term" value="F:ligase activity"/>
    <property type="evidence" value="ECO:0007669"/>
    <property type="project" value="UniProtKB-KW"/>
</dbReference>
<dbReference type="EMBL" id="JAHLFN010000084">
    <property type="protein sequence ID" value="MBU3843226.1"/>
    <property type="molecule type" value="Genomic_DNA"/>
</dbReference>
<evidence type="ECO:0000256" key="2">
    <source>
        <dbReference type="ARBA" id="ARBA00022741"/>
    </source>
</evidence>
<feature type="domain" description="ATP-grasp" evidence="5">
    <location>
        <begin position="114"/>
        <end position="313"/>
    </location>
</feature>
<accession>A0A9E2KZS5</accession>
<dbReference type="Gene3D" id="3.30.1490.20">
    <property type="entry name" value="ATP-grasp fold, A domain"/>
    <property type="match status" value="1"/>
</dbReference>
<dbReference type="AlphaFoldDB" id="A0A9E2KZS5"/>
<dbReference type="GO" id="GO:0005524">
    <property type="term" value="F:ATP binding"/>
    <property type="evidence" value="ECO:0007669"/>
    <property type="project" value="UniProtKB-UniRule"/>
</dbReference>
<keyword evidence="3 4" id="KW-0067">ATP-binding</keyword>
<evidence type="ECO:0000313" key="6">
    <source>
        <dbReference type="EMBL" id="MBU3843226.1"/>
    </source>
</evidence>
<comment type="caution">
    <text evidence="6">The sequence shown here is derived from an EMBL/GenBank/DDBJ whole genome shotgun (WGS) entry which is preliminary data.</text>
</comment>
<evidence type="ECO:0000259" key="5">
    <source>
        <dbReference type="PROSITE" id="PS50975"/>
    </source>
</evidence>
<dbReference type="GO" id="GO:0046872">
    <property type="term" value="F:metal ion binding"/>
    <property type="evidence" value="ECO:0007669"/>
    <property type="project" value="InterPro"/>
</dbReference>
<reference evidence="6" key="1">
    <citation type="journal article" date="2021" name="PeerJ">
        <title>Extensive microbial diversity within the chicken gut microbiome revealed by metagenomics and culture.</title>
        <authorList>
            <person name="Gilroy R."/>
            <person name="Ravi A."/>
            <person name="Getino M."/>
            <person name="Pursley I."/>
            <person name="Horton D.L."/>
            <person name="Alikhan N.F."/>
            <person name="Baker D."/>
            <person name="Gharbi K."/>
            <person name="Hall N."/>
            <person name="Watson M."/>
            <person name="Adriaenssens E.M."/>
            <person name="Foster-Nyarko E."/>
            <person name="Jarju S."/>
            <person name="Secka A."/>
            <person name="Antonio M."/>
            <person name="Oren A."/>
            <person name="Chaudhuri R.R."/>
            <person name="La Ragione R."/>
            <person name="Hildebrand F."/>
            <person name="Pallen M.J."/>
        </authorList>
    </citation>
    <scope>NUCLEOTIDE SEQUENCE</scope>
    <source>
        <strain evidence="6">A6-441</strain>
    </source>
</reference>
<dbReference type="PANTHER" id="PTHR43585:SF2">
    <property type="entry name" value="ATP-GRASP ENZYME FSQD"/>
    <property type="match status" value="1"/>
</dbReference>
<reference evidence="6" key="2">
    <citation type="submission" date="2021-04" db="EMBL/GenBank/DDBJ databases">
        <authorList>
            <person name="Gilroy R."/>
        </authorList>
    </citation>
    <scope>NUCLEOTIDE SEQUENCE</scope>
    <source>
        <strain evidence="6">A6-441</strain>
    </source>
</reference>
<keyword evidence="2 4" id="KW-0547">Nucleotide-binding</keyword>
<gene>
    <name evidence="6" type="ORF">IAA47_09655</name>
</gene>
<dbReference type="InterPro" id="IPR052032">
    <property type="entry name" value="ATP-dep_AA_Ligase"/>
</dbReference>
<name>A0A9E2KZS5_9FUSO</name>
<keyword evidence="1" id="KW-0436">Ligase</keyword>
<protein>
    <submittedName>
        <fullName evidence="6">ATP-grasp domain-containing protein</fullName>
    </submittedName>
</protein>
<sequence length="407" mass="47351">MKIICFKCKEKMLKKILSESEKVILILESIDETVPYSNETLEKLYKIYRINSIDSIEELVAVYQDILNEKDNYDKVFAGEEHAVLAVGFFYSLLKKDFKYLELAIGTRDKRAMKEHFKNANLDFAKFKSSYSLEELKAGIGHGLTYPIVAKPACGMGSYNTEVLYNSKQLEKYFLNLNLNQVLHSDQIVLEEYIDGKEYHADMLWKNGECIFLSIFQDLVPRIEVMKKVNRNGSFLVRKELNPILYQEIEKKHISLINELKYFDGIMHTEFFVKDGKIYFSEIAKRNGGGAIVQAINVAFGIDLIEEWLNIELGKKLNLNIKHPSKIYCRLNFSPLKAEGIIKYVPTKEDYLSFPWIKHVEIFIKEGQKYSHSTAYIKSIYLVIEAEDEEDLIKKIDEVYEKYPIVI</sequence>
<proteinExistence type="predicted"/>
<dbReference type="PROSITE" id="PS50975">
    <property type="entry name" value="ATP_GRASP"/>
    <property type="match status" value="1"/>
</dbReference>
<organism evidence="6 7">
    <name type="scientific">Candidatus Fusobacterium pullicola</name>
    <dbReference type="NCBI Taxonomy" id="2838601"/>
    <lineage>
        <taxon>Bacteria</taxon>
        <taxon>Fusobacteriati</taxon>
        <taxon>Fusobacteriota</taxon>
        <taxon>Fusobacteriia</taxon>
        <taxon>Fusobacteriales</taxon>
        <taxon>Fusobacteriaceae</taxon>
        <taxon>Fusobacterium</taxon>
    </lineage>
</organism>
<evidence type="ECO:0000256" key="4">
    <source>
        <dbReference type="PROSITE-ProRule" id="PRU00409"/>
    </source>
</evidence>
<evidence type="ECO:0000313" key="7">
    <source>
        <dbReference type="Proteomes" id="UP000724657"/>
    </source>
</evidence>
<evidence type="ECO:0000256" key="3">
    <source>
        <dbReference type="ARBA" id="ARBA00022840"/>
    </source>
</evidence>
<evidence type="ECO:0000256" key="1">
    <source>
        <dbReference type="ARBA" id="ARBA00022598"/>
    </source>
</evidence>
<dbReference type="Pfam" id="PF13535">
    <property type="entry name" value="ATP-grasp_4"/>
    <property type="match status" value="1"/>
</dbReference>